<evidence type="ECO:0000313" key="1">
    <source>
        <dbReference type="EMBL" id="KAB7058078.1"/>
    </source>
</evidence>
<evidence type="ECO:0000313" key="6">
    <source>
        <dbReference type="Proteomes" id="UP000467387"/>
    </source>
</evidence>
<accession>A0A269TAF9</accession>
<evidence type="ECO:0000313" key="3">
    <source>
        <dbReference type="EMBL" id="RDX08235.1"/>
    </source>
</evidence>
<protein>
    <submittedName>
        <fullName evidence="3">Uncharacterized protein</fullName>
    </submittedName>
</protein>
<organism evidence="3 4">
    <name type="scientific">Bifidobacterium longum</name>
    <dbReference type="NCBI Taxonomy" id="216816"/>
    <lineage>
        <taxon>Bacteria</taxon>
        <taxon>Bacillati</taxon>
        <taxon>Actinomycetota</taxon>
        <taxon>Actinomycetes</taxon>
        <taxon>Bifidobacteriales</taxon>
        <taxon>Bifidobacteriaceae</taxon>
        <taxon>Bifidobacterium</taxon>
    </lineage>
</organism>
<dbReference type="EMBL" id="WDWL01000002">
    <property type="protein sequence ID" value="KAB7074894.1"/>
    <property type="molecule type" value="Genomic_DNA"/>
</dbReference>
<proteinExistence type="predicted"/>
<dbReference type="EMBL" id="WDWU01000001">
    <property type="protein sequence ID" value="KAB7058078.1"/>
    <property type="molecule type" value="Genomic_DNA"/>
</dbReference>
<evidence type="ECO:0000313" key="5">
    <source>
        <dbReference type="Proteomes" id="UP000432196"/>
    </source>
</evidence>
<evidence type="ECO:0000313" key="4">
    <source>
        <dbReference type="Proteomes" id="UP000257074"/>
    </source>
</evidence>
<evidence type="ECO:0000313" key="2">
    <source>
        <dbReference type="EMBL" id="KAB7074894.1"/>
    </source>
</evidence>
<dbReference type="EMBL" id="NJNR01000029">
    <property type="protein sequence ID" value="RDX08235.1"/>
    <property type="molecule type" value="Genomic_DNA"/>
</dbReference>
<reference evidence="3 4" key="1">
    <citation type="journal article" date="2017" name="Anaerobe">
        <title>Quantification, isolation and characterization of Bifidobacterium from the vaginal microbiomes of reproductive aged women.</title>
        <authorList>
            <person name="Freitas A.C."/>
            <person name="Hill J.E."/>
        </authorList>
    </citation>
    <scope>NUCLEOTIDE SEQUENCE [LARGE SCALE GENOMIC DNA]</scope>
    <source>
        <strain evidence="3 4">N6D05</strain>
    </source>
</reference>
<dbReference type="Proteomes" id="UP000467387">
    <property type="component" value="Unassembled WGS sequence"/>
</dbReference>
<reference evidence="5 6" key="2">
    <citation type="journal article" date="2019" name="Nat. Med.">
        <title>A library of human gut bacterial isolates paired with longitudinal multiomics data enables mechanistic microbiome research.</title>
        <authorList>
            <person name="Poyet M."/>
            <person name="Groussin M."/>
            <person name="Gibbons S.M."/>
            <person name="Avila-Pacheco J."/>
            <person name="Jiang X."/>
            <person name="Kearney S.M."/>
            <person name="Perrotta A.R."/>
            <person name="Berdy B."/>
            <person name="Zhao S."/>
            <person name="Lieberman T.D."/>
            <person name="Swanson P.K."/>
            <person name="Smith M."/>
            <person name="Roesemann S."/>
            <person name="Alexander J.E."/>
            <person name="Rich S.A."/>
            <person name="Livny J."/>
            <person name="Vlamakis H."/>
            <person name="Clish C."/>
            <person name="Bullock K."/>
            <person name="Deik A."/>
            <person name="Scott J."/>
            <person name="Pierce K.A."/>
            <person name="Xavier R.J."/>
            <person name="Alm E.J."/>
        </authorList>
    </citation>
    <scope>NUCLEOTIDE SEQUENCE [LARGE SCALE GENOMIC DNA]</scope>
    <source>
        <strain evidence="2 5">BIOML-A201</strain>
        <strain evidence="1 6">BIOML-A210</strain>
    </source>
</reference>
<gene>
    <name evidence="3" type="ORF">CE169_06190</name>
    <name evidence="2" type="ORF">GBI83_01990</name>
    <name evidence="1" type="ORF">GBI87_01035</name>
</gene>
<dbReference type="Proteomes" id="UP000432196">
    <property type="component" value="Unassembled WGS sequence"/>
</dbReference>
<comment type="caution">
    <text evidence="3">The sequence shown here is derived from an EMBL/GenBank/DDBJ whole genome shotgun (WGS) entry which is preliminary data.</text>
</comment>
<dbReference type="Proteomes" id="UP000257074">
    <property type="component" value="Unassembled WGS sequence"/>
</dbReference>
<sequence length="90" mass="10497">MILWKRPGPPLPKRINSFYIKRKSCLPLPNHWHCLPSTLRRVHAMSRFSSCYPILATRCLSPCLLMLFTFGDKTCMLTVIKLVCYTLQNQ</sequence>
<dbReference type="AlphaFoldDB" id="A0A269TAF9"/>
<name>A0A269TAF9_BIFLN</name>